<dbReference type="EMBL" id="JAFFRZ010000001">
    <property type="protein sequence ID" value="MDH4625225.1"/>
    <property type="molecule type" value="Genomic_DNA"/>
</dbReference>
<name>A0AA43DXK1_PSESX</name>
<dbReference type="Proteomes" id="UP001162155">
    <property type="component" value="Unassembled WGS sequence"/>
</dbReference>
<evidence type="ECO:0000313" key="2">
    <source>
        <dbReference type="Proteomes" id="UP001162155"/>
    </source>
</evidence>
<protein>
    <submittedName>
        <fullName evidence="1">Uncharacterized protein</fullName>
    </submittedName>
</protein>
<sequence>MNNTDVSILHVHRVGHAIPATYDDPIIVIAVKTHKRLVRLRTVRAFLDLPEHFASHRESEDVPVEDLARWGFKPD</sequence>
<proteinExistence type="predicted"/>
<accession>A0AA43DXK1</accession>
<dbReference type="RefSeq" id="WP_280319032.1">
    <property type="nucleotide sequence ID" value="NZ_JAFFRZ010000001.1"/>
</dbReference>
<reference evidence="1" key="1">
    <citation type="submission" date="2021-02" db="EMBL/GenBank/DDBJ databases">
        <title>Genome analysis of blister spot of apple pathogen from New York area.</title>
        <authorList>
            <person name="Kandel P."/>
            <person name="Hockett K.L."/>
            <person name="Santander R."/>
            <person name="Acimovic S."/>
        </authorList>
    </citation>
    <scope>NUCLEOTIDE SEQUENCE</scope>
    <source>
        <strain evidence="1">PSP1</strain>
    </source>
</reference>
<organism evidence="1 2">
    <name type="scientific">Pseudomonas syringae pv. papulans</name>
    <dbReference type="NCBI Taxonomy" id="83963"/>
    <lineage>
        <taxon>Bacteria</taxon>
        <taxon>Pseudomonadati</taxon>
        <taxon>Pseudomonadota</taxon>
        <taxon>Gammaproteobacteria</taxon>
        <taxon>Pseudomonadales</taxon>
        <taxon>Pseudomonadaceae</taxon>
        <taxon>Pseudomonas</taxon>
        <taxon>Pseudomonas syringae</taxon>
    </lineage>
</organism>
<comment type="caution">
    <text evidence="1">The sequence shown here is derived from an EMBL/GenBank/DDBJ whole genome shotgun (WGS) entry which is preliminary data.</text>
</comment>
<evidence type="ECO:0000313" key="1">
    <source>
        <dbReference type="EMBL" id="MDH4625225.1"/>
    </source>
</evidence>
<dbReference type="AlphaFoldDB" id="A0AA43DXK1"/>
<gene>
    <name evidence="1" type="ORF">JW322_26515</name>
</gene>